<organism evidence="3 4">
    <name type="scientific">Streptomyces silvisoli</name>
    <dbReference type="NCBI Taxonomy" id="3034235"/>
    <lineage>
        <taxon>Bacteria</taxon>
        <taxon>Bacillati</taxon>
        <taxon>Actinomycetota</taxon>
        <taxon>Actinomycetes</taxon>
        <taxon>Kitasatosporales</taxon>
        <taxon>Streptomycetaceae</taxon>
        <taxon>Streptomyces</taxon>
    </lineage>
</organism>
<gene>
    <name evidence="3" type="ORF">P3G67_07890</name>
</gene>
<comment type="caution">
    <text evidence="3">The sequence shown here is derived from an EMBL/GenBank/DDBJ whole genome shotgun (WGS) entry which is preliminary data.</text>
</comment>
<evidence type="ECO:0000256" key="2">
    <source>
        <dbReference type="ARBA" id="ARBA00038358"/>
    </source>
</evidence>
<accession>A0ABT5ZH54</accession>
<keyword evidence="4" id="KW-1185">Reference proteome</keyword>
<dbReference type="Gene3D" id="1.50.10.10">
    <property type="match status" value="1"/>
</dbReference>
<dbReference type="InterPro" id="IPR052369">
    <property type="entry name" value="UG_Glycosaminoglycan_Hydrolase"/>
</dbReference>
<evidence type="ECO:0000313" key="3">
    <source>
        <dbReference type="EMBL" id="MDF3289156.1"/>
    </source>
</evidence>
<comment type="similarity">
    <text evidence="2">Belongs to the glycosyl hydrolase 88 family.</text>
</comment>
<dbReference type="Proteomes" id="UP001216579">
    <property type="component" value="Unassembled WGS sequence"/>
</dbReference>
<evidence type="ECO:0000256" key="1">
    <source>
        <dbReference type="ARBA" id="ARBA00022801"/>
    </source>
</evidence>
<dbReference type="InterPro" id="IPR008928">
    <property type="entry name" value="6-hairpin_glycosidase_sf"/>
</dbReference>
<dbReference type="RefSeq" id="WP_276092794.1">
    <property type="nucleotide sequence ID" value="NZ_JARJBC010000003.1"/>
</dbReference>
<dbReference type="InterPro" id="IPR012341">
    <property type="entry name" value="6hp_glycosidase-like_sf"/>
</dbReference>
<sequence length="357" mass="37444">MKSSTDEFDPDASLSAMLDRVRATAQEVGDRYPLYADPGSGAWTTTRRGSWTAGYWTGLLWLAARHSGDPQDRDRAVTWTTRLRERTADDTVTRAMTFWYGAASGHLLCGDETALAVALDGAAALATAYDERLGLIPLGTAFGQGDRGLSTTAIDSVAAVTALLCWAGRTADRPRWLEIAHANAVRHLELCLAADGAVRATVALGGEPEGTHPPGGWSRGQAWGMLAFATAARELRSAGFADAARRAARYWANCTAASVPSWSFTEPHGPRDTSAGAIAAVALLALDDADSARELVSALVKDHLTGAHGRSADHRPAGMLLDGCYDMASGTATGHELIWGDHFLASALAQLAGGAGG</sequence>
<protein>
    <submittedName>
        <fullName evidence="3">Sugar ABC transporter permease</fullName>
    </submittedName>
</protein>
<reference evidence="3 4" key="1">
    <citation type="submission" date="2023-03" db="EMBL/GenBank/DDBJ databases">
        <title>Draft genome sequence of Streptomyces sp. RB6PN23 isolated from peat swamp forest in Thailand.</title>
        <authorList>
            <person name="Klaysubun C."/>
            <person name="Duangmal K."/>
        </authorList>
    </citation>
    <scope>NUCLEOTIDE SEQUENCE [LARGE SCALE GENOMIC DNA]</scope>
    <source>
        <strain evidence="3 4">RB6PN23</strain>
    </source>
</reference>
<name>A0ABT5ZH54_9ACTN</name>
<evidence type="ECO:0000313" key="4">
    <source>
        <dbReference type="Proteomes" id="UP001216579"/>
    </source>
</evidence>
<dbReference type="PANTHER" id="PTHR36845">
    <property type="entry name" value="HYDROLASE, PUTATIVE (AFU_ORTHOLOGUE AFUA_7G05090)-RELATED"/>
    <property type="match status" value="1"/>
</dbReference>
<dbReference type="SUPFAM" id="SSF48208">
    <property type="entry name" value="Six-hairpin glycosidases"/>
    <property type="match status" value="1"/>
</dbReference>
<keyword evidence="1" id="KW-0378">Hydrolase</keyword>
<proteinExistence type="inferred from homology"/>
<dbReference type="PANTHER" id="PTHR36845:SF1">
    <property type="entry name" value="HYDROLASE, PUTATIVE (AFU_ORTHOLOGUE AFUA_7G05090)-RELATED"/>
    <property type="match status" value="1"/>
</dbReference>
<dbReference type="EMBL" id="JARJBC010000003">
    <property type="protein sequence ID" value="MDF3289156.1"/>
    <property type="molecule type" value="Genomic_DNA"/>
</dbReference>